<evidence type="ECO:0000313" key="4">
    <source>
        <dbReference type="Proteomes" id="UP000254040"/>
    </source>
</evidence>
<reference evidence="2 4" key="2">
    <citation type="submission" date="2018-06" db="EMBL/GenBank/DDBJ databases">
        <authorList>
            <consortium name="Pathogen Informatics"/>
            <person name="Doyle S."/>
        </authorList>
    </citation>
    <scope>NUCLEOTIDE SEQUENCE [LARGE SCALE GENOMIC DNA]</scope>
    <source>
        <strain evidence="2 4">NCTC12239</strain>
    </source>
</reference>
<evidence type="ECO:0000313" key="1">
    <source>
        <dbReference type="EMBL" id="KTD32506.1"/>
    </source>
</evidence>
<protein>
    <submittedName>
        <fullName evidence="2">Uncharacterized protein</fullName>
    </submittedName>
</protein>
<organism evidence="2 4">
    <name type="scientific">Legionella moravica</name>
    <dbReference type="NCBI Taxonomy" id="39962"/>
    <lineage>
        <taxon>Bacteria</taxon>
        <taxon>Pseudomonadati</taxon>
        <taxon>Pseudomonadota</taxon>
        <taxon>Gammaproteobacteria</taxon>
        <taxon>Legionellales</taxon>
        <taxon>Legionellaceae</taxon>
        <taxon>Legionella</taxon>
    </lineage>
</organism>
<dbReference type="EMBL" id="LNYN01000028">
    <property type="protein sequence ID" value="KTD32506.1"/>
    <property type="molecule type" value="Genomic_DNA"/>
</dbReference>
<keyword evidence="3" id="KW-1185">Reference proteome</keyword>
<name>A0A378JRU2_9GAMM</name>
<dbReference type="EMBL" id="UGOG01000001">
    <property type="protein sequence ID" value="STX61425.1"/>
    <property type="molecule type" value="Genomic_DNA"/>
</dbReference>
<sequence>MYHSITNLMIDWLTVYHNHDGSSHKRLAQHLLNPLNTVSKPHYEQTLDLSGHITSIKNITRKN</sequence>
<evidence type="ECO:0000313" key="3">
    <source>
        <dbReference type="Proteomes" id="UP000054985"/>
    </source>
</evidence>
<reference evidence="1 3" key="1">
    <citation type="submission" date="2015-11" db="EMBL/GenBank/DDBJ databases">
        <title>Genomic analysis of 38 Legionella species identifies large and diverse effector repertoires.</title>
        <authorList>
            <person name="Burstein D."/>
            <person name="Amaro F."/>
            <person name="Zusman T."/>
            <person name="Lifshitz Z."/>
            <person name="Cohen O."/>
            <person name="Gilbert J.A."/>
            <person name="Pupko T."/>
            <person name="Shuman H.A."/>
            <person name="Segal G."/>
        </authorList>
    </citation>
    <scope>NUCLEOTIDE SEQUENCE [LARGE SCALE GENOMIC DNA]</scope>
    <source>
        <strain evidence="1 3">ATCC 43877</strain>
    </source>
</reference>
<dbReference type="Proteomes" id="UP000054985">
    <property type="component" value="Unassembled WGS sequence"/>
</dbReference>
<evidence type="ECO:0000313" key="2">
    <source>
        <dbReference type="EMBL" id="STX61425.1"/>
    </source>
</evidence>
<gene>
    <name evidence="1" type="ORF">Lmor_2131</name>
    <name evidence="2" type="ORF">NCTC12239_00340</name>
</gene>
<dbReference type="STRING" id="39962.Lmor_2131"/>
<dbReference type="AlphaFoldDB" id="A0A378JRU2"/>
<accession>A0A378JRU2</accession>
<proteinExistence type="predicted"/>
<dbReference type="Proteomes" id="UP000254040">
    <property type="component" value="Unassembled WGS sequence"/>
</dbReference>